<evidence type="ECO:0000313" key="6">
    <source>
        <dbReference type="Proteomes" id="UP000825935"/>
    </source>
</evidence>
<feature type="domain" description="Inositol polyphosphate-related phosphatase" evidence="4">
    <location>
        <begin position="66"/>
        <end position="422"/>
    </location>
</feature>
<dbReference type="SUPFAM" id="SSF56219">
    <property type="entry name" value="DNase I-like"/>
    <property type="match status" value="1"/>
</dbReference>
<name>A0A8T2SPZ7_CERRI</name>
<dbReference type="OMA" id="GTECSIN"/>
<comment type="caution">
    <text evidence="5">The sequence shown here is derived from an EMBL/GenBank/DDBJ whole genome shotgun (WGS) entry which is preliminary data.</text>
</comment>
<dbReference type="Proteomes" id="UP000825935">
    <property type="component" value="Chromosome 18"/>
</dbReference>
<accession>A0A8T2SPZ7</accession>
<feature type="chain" id="PRO_5036275889" description="Inositol polyphosphate-related phosphatase domain-containing protein" evidence="3">
    <location>
        <begin position="19"/>
        <end position="432"/>
    </location>
</feature>
<dbReference type="OrthoDB" id="62798at2759"/>
<dbReference type="PANTHER" id="PTHR45666">
    <property type="entry name" value="TYPE IV INOSITOL POLYPHOSPHATE 5-PHOSPHATASE 9"/>
    <property type="match status" value="1"/>
</dbReference>
<dbReference type="EMBL" id="CM035423">
    <property type="protein sequence ID" value="KAH7366005.1"/>
    <property type="molecule type" value="Genomic_DNA"/>
</dbReference>
<keyword evidence="3" id="KW-0732">Signal</keyword>
<reference evidence="5" key="1">
    <citation type="submission" date="2021-08" db="EMBL/GenBank/DDBJ databases">
        <title>WGS assembly of Ceratopteris richardii.</title>
        <authorList>
            <person name="Marchant D.B."/>
            <person name="Chen G."/>
            <person name="Jenkins J."/>
            <person name="Shu S."/>
            <person name="Leebens-Mack J."/>
            <person name="Grimwood J."/>
            <person name="Schmutz J."/>
            <person name="Soltis P."/>
            <person name="Soltis D."/>
            <person name="Chen Z.-H."/>
        </authorList>
    </citation>
    <scope>NUCLEOTIDE SEQUENCE</scope>
    <source>
        <strain evidence="5">Whitten #5841</strain>
        <tissue evidence="5">Leaf</tissue>
    </source>
</reference>
<dbReference type="AlphaFoldDB" id="A0A8T2SPZ7"/>
<dbReference type="GO" id="GO:0034485">
    <property type="term" value="F:phosphatidylinositol-3,4,5-trisphosphate 5-phosphatase activity"/>
    <property type="evidence" value="ECO:0007669"/>
    <property type="project" value="TreeGrafter"/>
</dbReference>
<dbReference type="Gene3D" id="3.60.10.10">
    <property type="entry name" value="Endonuclease/exonuclease/phosphatase"/>
    <property type="match status" value="1"/>
</dbReference>
<dbReference type="GO" id="GO:0046856">
    <property type="term" value="P:phosphatidylinositol dephosphorylation"/>
    <property type="evidence" value="ECO:0007669"/>
    <property type="project" value="InterPro"/>
</dbReference>
<dbReference type="PANTHER" id="PTHR45666:SF22">
    <property type="entry name" value="TYPE I INOSITOL POLYPHOSPHATE 5-PHOSPHATASE 4"/>
    <property type="match status" value="1"/>
</dbReference>
<feature type="signal peptide" evidence="3">
    <location>
        <begin position="1"/>
        <end position="18"/>
    </location>
</feature>
<protein>
    <recommendedName>
        <fullName evidence="4">Inositol polyphosphate-related phosphatase domain-containing protein</fullName>
    </recommendedName>
</protein>
<evidence type="ECO:0000313" key="5">
    <source>
        <dbReference type="EMBL" id="KAH7366005.1"/>
    </source>
</evidence>
<gene>
    <name evidence="5" type="ORF">KP509_18G058600</name>
</gene>
<evidence type="ECO:0000256" key="2">
    <source>
        <dbReference type="ARBA" id="ARBA00022801"/>
    </source>
</evidence>
<evidence type="ECO:0000256" key="1">
    <source>
        <dbReference type="ARBA" id="ARBA00010768"/>
    </source>
</evidence>
<dbReference type="InterPro" id="IPR036691">
    <property type="entry name" value="Endo/exonu/phosph_ase_sf"/>
</dbReference>
<keyword evidence="2" id="KW-0378">Hydrolase</keyword>
<dbReference type="InterPro" id="IPR000300">
    <property type="entry name" value="IPPc"/>
</dbReference>
<dbReference type="Pfam" id="PF22669">
    <property type="entry name" value="Exo_endo_phos2"/>
    <property type="match status" value="1"/>
</dbReference>
<dbReference type="GO" id="GO:0004445">
    <property type="term" value="F:inositol-polyphosphate 5-phosphatase activity"/>
    <property type="evidence" value="ECO:0007669"/>
    <property type="project" value="InterPro"/>
</dbReference>
<dbReference type="InterPro" id="IPR045849">
    <property type="entry name" value="IP5P_plant"/>
</dbReference>
<dbReference type="EMBL" id="CM035423">
    <property type="protein sequence ID" value="KAH7366006.1"/>
    <property type="molecule type" value="Genomic_DNA"/>
</dbReference>
<proteinExistence type="inferred from homology"/>
<organism evidence="5 6">
    <name type="scientific">Ceratopteris richardii</name>
    <name type="common">Triangle waterfern</name>
    <dbReference type="NCBI Taxonomy" id="49495"/>
    <lineage>
        <taxon>Eukaryota</taxon>
        <taxon>Viridiplantae</taxon>
        <taxon>Streptophyta</taxon>
        <taxon>Embryophyta</taxon>
        <taxon>Tracheophyta</taxon>
        <taxon>Polypodiopsida</taxon>
        <taxon>Polypodiidae</taxon>
        <taxon>Polypodiales</taxon>
        <taxon>Pteridineae</taxon>
        <taxon>Pteridaceae</taxon>
        <taxon>Parkerioideae</taxon>
        <taxon>Ceratopteris</taxon>
    </lineage>
</organism>
<evidence type="ECO:0000256" key="3">
    <source>
        <dbReference type="SAM" id="SignalP"/>
    </source>
</evidence>
<sequence length="432" mass="49631">MMELWCCIPLLWLRALMRDWFNVKIVDYFNSDELYMEKDEDSEGELLSQPSNDPQKDCQGEEFTTKHLRIAVCSWNVAGRTPPTNLNLTDLLDCDGLVDIYIMGFQEVVPLNVWNVCFLEDSEPANQWQILIEDAMNRLGCGSDGSMMESNNLILPSDEESLTVPLISLDGNVPYKLSGHSRKQASYVRVASKQMVGIHISIWVRRTICKFVHSLSVSCVGVGLMGCLGNKGSIAVSMKLHQTSFCFICSHLTSGIEKEHEERRNSDAAEILKRTYFPLCNTAARSNLESVWGHDQIFWLGDFNYRLDLKDNEIRYLVAEKNWTCLFEKDQLRKHSMKGYIFEGWHEGIIDFPPTYKYEFGSNQYAGENLGYKDKQRPPAWCDRVLWRGRGMKLLSYRRAEYTFSDHRPVIAIFSSEVLMPSSDQISRANKT</sequence>
<dbReference type="SMART" id="SM00128">
    <property type="entry name" value="IPPc"/>
    <property type="match status" value="1"/>
</dbReference>
<keyword evidence="6" id="KW-1185">Reference proteome</keyword>
<evidence type="ECO:0000259" key="4">
    <source>
        <dbReference type="SMART" id="SM00128"/>
    </source>
</evidence>
<dbReference type="GO" id="GO:0004439">
    <property type="term" value="F:phosphatidylinositol-4,5-bisphosphate 5-phosphatase activity"/>
    <property type="evidence" value="ECO:0007669"/>
    <property type="project" value="TreeGrafter"/>
</dbReference>
<comment type="similarity">
    <text evidence="1">Belongs to the inositol polyphosphate 5-phosphatase family.</text>
</comment>